<dbReference type="OMA" id="LMCGVND"/>
<dbReference type="Pfam" id="PF13472">
    <property type="entry name" value="Lipase_GDSL_2"/>
    <property type="match status" value="1"/>
</dbReference>
<dbReference type="eggNOG" id="ENOG502S8PS">
    <property type="taxonomic scope" value="Eukaryota"/>
</dbReference>
<dbReference type="SUPFAM" id="SSF52266">
    <property type="entry name" value="SGNH hydrolase"/>
    <property type="match status" value="1"/>
</dbReference>
<reference evidence="4 5" key="1">
    <citation type="journal article" date="2009" name="Science">
        <title>Green evolution and dynamic adaptations revealed by genomes of the marine picoeukaryotes Micromonas.</title>
        <authorList>
            <person name="Worden A.Z."/>
            <person name="Lee J.H."/>
            <person name="Mock T."/>
            <person name="Rouze P."/>
            <person name="Simmons M.P."/>
            <person name="Aerts A.L."/>
            <person name="Allen A.E."/>
            <person name="Cuvelier M.L."/>
            <person name="Derelle E."/>
            <person name="Everett M.V."/>
            <person name="Foulon E."/>
            <person name="Grimwood J."/>
            <person name="Gundlach H."/>
            <person name="Henrissat B."/>
            <person name="Napoli C."/>
            <person name="McDonald S.M."/>
            <person name="Parker M.S."/>
            <person name="Rombauts S."/>
            <person name="Salamov A."/>
            <person name="Von Dassow P."/>
            <person name="Badger J.H."/>
            <person name="Coutinho P.M."/>
            <person name="Demir E."/>
            <person name="Dubchak I."/>
            <person name="Gentemann C."/>
            <person name="Eikrem W."/>
            <person name="Gready J.E."/>
            <person name="John U."/>
            <person name="Lanier W."/>
            <person name="Lindquist E.A."/>
            <person name="Lucas S."/>
            <person name="Mayer K.F."/>
            <person name="Moreau H."/>
            <person name="Not F."/>
            <person name="Otillar R."/>
            <person name="Panaud O."/>
            <person name="Pangilinan J."/>
            <person name="Paulsen I."/>
            <person name="Piegu B."/>
            <person name="Poliakov A."/>
            <person name="Robbens S."/>
            <person name="Schmutz J."/>
            <person name="Toulza E."/>
            <person name="Wyss T."/>
            <person name="Zelensky A."/>
            <person name="Zhou K."/>
            <person name="Armbrust E.V."/>
            <person name="Bhattacharya D."/>
            <person name="Goodenough U.W."/>
            <person name="Van de Peer Y."/>
            <person name="Grigoriev I.V."/>
        </authorList>
    </citation>
    <scope>NUCLEOTIDE SEQUENCE [LARGE SCALE GENOMIC DNA]</scope>
    <source>
        <strain evidence="4 5">CCMP1545</strain>
    </source>
</reference>
<feature type="compositionally biased region" description="Basic and acidic residues" evidence="1">
    <location>
        <begin position="298"/>
        <end position="316"/>
    </location>
</feature>
<dbReference type="PANTHER" id="PTHR30383">
    <property type="entry name" value="THIOESTERASE 1/PROTEASE 1/LYSOPHOSPHOLIPASE L1"/>
    <property type="match status" value="1"/>
</dbReference>
<evidence type="ECO:0000256" key="2">
    <source>
        <dbReference type="SAM" id="SignalP"/>
    </source>
</evidence>
<dbReference type="AlphaFoldDB" id="C1N1J7"/>
<keyword evidence="2" id="KW-0732">Signal</keyword>
<proteinExistence type="predicted"/>
<feature type="compositionally biased region" description="Acidic residues" evidence="1">
    <location>
        <begin position="288"/>
        <end position="297"/>
    </location>
</feature>
<feature type="chain" id="PRO_5002912247" evidence="2">
    <location>
        <begin position="25"/>
        <end position="421"/>
    </location>
</feature>
<name>C1N1J7_MICPC</name>
<dbReference type="RefSeq" id="XP_003061834.1">
    <property type="nucleotide sequence ID" value="XM_003061788.1"/>
</dbReference>
<dbReference type="GeneID" id="9687010"/>
<dbReference type="InterPro" id="IPR013830">
    <property type="entry name" value="SGNH_hydro"/>
</dbReference>
<dbReference type="InterPro" id="IPR051532">
    <property type="entry name" value="Ester_Hydrolysis_Enzymes"/>
</dbReference>
<evidence type="ECO:0000313" key="5">
    <source>
        <dbReference type="Proteomes" id="UP000001876"/>
    </source>
</evidence>
<organism evidence="5">
    <name type="scientific">Micromonas pusilla (strain CCMP1545)</name>
    <name type="common">Picoplanktonic green alga</name>
    <dbReference type="NCBI Taxonomy" id="564608"/>
    <lineage>
        <taxon>Eukaryota</taxon>
        <taxon>Viridiplantae</taxon>
        <taxon>Chlorophyta</taxon>
        <taxon>Mamiellophyceae</taxon>
        <taxon>Mamiellales</taxon>
        <taxon>Mamiellaceae</taxon>
        <taxon>Micromonas</taxon>
    </lineage>
</organism>
<dbReference type="GO" id="GO:0004622">
    <property type="term" value="F:phosphatidylcholine lysophospholipase activity"/>
    <property type="evidence" value="ECO:0007669"/>
    <property type="project" value="TreeGrafter"/>
</dbReference>
<accession>C1N1J7</accession>
<feature type="signal peptide" evidence="2">
    <location>
        <begin position="1"/>
        <end position="24"/>
    </location>
</feature>
<evidence type="ECO:0000259" key="3">
    <source>
        <dbReference type="Pfam" id="PF13472"/>
    </source>
</evidence>
<dbReference type="Proteomes" id="UP000001876">
    <property type="component" value="Unassembled WGS sequence"/>
</dbReference>
<feature type="region of interest" description="Disordered" evidence="1">
    <location>
        <begin position="286"/>
        <end position="350"/>
    </location>
</feature>
<gene>
    <name evidence="4" type="ORF">MICPUCDRAFT_51429</name>
</gene>
<keyword evidence="5" id="KW-1185">Reference proteome</keyword>
<dbReference type="OrthoDB" id="498123at2759"/>
<feature type="compositionally biased region" description="Basic and acidic residues" evidence="1">
    <location>
        <begin position="324"/>
        <end position="347"/>
    </location>
</feature>
<sequence>MMRRAARCVAGATAACAALTYAQACALHAAYSPLPGATDAPTEGIARGGDARRERRSTGGGGGGGDRTAGGGARRRWDDLERGSIRDRRRDARRAATATTTRRRETRRVIVLGDSLVTGVGCSVASAARGPVLPRIIAERLASLLGVDVEWVALGVGGADVDTIRREVLPELERKVTQLRRLSNLNLNATDERGGGGGGGGGVDAVVLMCGVNDFKMAFFGRTALSFRRQLRETVREIERVVGPECVVVLPGMPMDLATLFPPPLSYVAIAASEVWDTQKRRLHLMRDDDDDDDGGDDVLKERRSPRERGRMGTSHDDDDGGDDDRNQKNRENQKNRKNQTNRESRGGRVLFVSKPAIRWMRATAGRDDLTARDGIHPNEWGYDAWARHIAESVSPALGGPARCEAAGGGGGGGGGVGWEN</sequence>
<evidence type="ECO:0000256" key="1">
    <source>
        <dbReference type="SAM" id="MobiDB-lite"/>
    </source>
</evidence>
<dbReference type="Gene3D" id="3.40.50.1110">
    <property type="entry name" value="SGNH hydrolase"/>
    <property type="match status" value="1"/>
</dbReference>
<dbReference type="InterPro" id="IPR036514">
    <property type="entry name" value="SGNH_hydro_sf"/>
</dbReference>
<protein>
    <submittedName>
        <fullName evidence="4">Predicted protein</fullName>
    </submittedName>
</protein>
<evidence type="ECO:0000313" key="4">
    <source>
        <dbReference type="EMBL" id="EEH54464.1"/>
    </source>
</evidence>
<feature type="compositionally biased region" description="Gly residues" evidence="1">
    <location>
        <begin position="58"/>
        <end position="72"/>
    </location>
</feature>
<feature type="domain" description="SGNH hydrolase-type esterase" evidence="3">
    <location>
        <begin position="111"/>
        <end position="259"/>
    </location>
</feature>
<dbReference type="EMBL" id="GG663744">
    <property type="protein sequence ID" value="EEH54464.1"/>
    <property type="molecule type" value="Genomic_DNA"/>
</dbReference>
<dbReference type="PANTHER" id="PTHR30383:SF5">
    <property type="entry name" value="SGNH HYDROLASE-TYPE ESTERASE DOMAIN-CONTAINING PROTEIN"/>
    <property type="match status" value="1"/>
</dbReference>
<dbReference type="KEGG" id="mpp:MICPUCDRAFT_51429"/>
<feature type="region of interest" description="Disordered" evidence="1">
    <location>
        <begin position="36"/>
        <end position="82"/>
    </location>
</feature>